<comment type="caution">
    <text evidence="2">The sequence shown here is derived from an EMBL/GenBank/DDBJ whole genome shotgun (WGS) entry which is preliminary data.</text>
</comment>
<feature type="domain" description="C2 NT-type" evidence="1">
    <location>
        <begin position="1"/>
        <end position="105"/>
    </location>
</feature>
<reference evidence="2 3" key="1">
    <citation type="journal article" date="2023" name="Hortic Res">
        <title>Pangenome of water caltrop reveals structural variations and asymmetric subgenome divergence after allopolyploidization.</title>
        <authorList>
            <person name="Zhang X."/>
            <person name="Chen Y."/>
            <person name="Wang L."/>
            <person name="Yuan Y."/>
            <person name="Fang M."/>
            <person name="Shi L."/>
            <person name="Lu R."/>
            <person name="Comes H.P."/>
            <person name="Ma Y."/>
            <person name="Chen Y."/>
            <person name="Huang G."/>
            <person name="Zhou Y."/>
            <person name="Zheng Z."/>
            <person name="Qiu Y."/>
        </authorList>
    </citation>
    <scope>NUCLEOTIDE SEQUENCE [LARGE SCALE GENOMIC DNA]</scope>
    <source>
        <strain evidence="2">F231</strain>
    </source>
</reference>
<dbReference type="InterPro" id="IPR019448">
    <property type="entry name" value="NT-C2"/>
</dbReference>
<accession>A0AAN7MK38</accession>
<evidence type="ECO:0000313" key="2">
    <source>
        <dbReference type="EMBL" id="KAK4800767.1"/>
    </source>
</evidence>
<dbReference type="EMBL" id="JAXQNO010000003">
    <property type="protein sequence ID" value="KAK4800767.1"/>
    <property type="molecule type" value="Genomic_DNA"/>
</dbReference>
<evidence type="ECO:0000259" key="1">
    <source>
        <dbReference type="PROSITE" id="PS51840"/>
    </source>
</evidence>
<organism evidence="2 3">
    <name type="scientific">Trapa natans</name>
    <name type="common">Water chestnut</name>
    <dbReference type="NCBI Taxonomy" id="22666"/>
    <lineage>
        <taxon>Eukaryota</taxon>
        <taxon>Viridiplantae</taxon>
        <taxon>Streptophyta</taxon>
        <taxon>Embryophyta</taxon>
        <taxon>Tracheophyta</taxon>
        <taxon>Spermatophyta</taxon>
        <taxon>Magnoliopsida</taxon>
        <taxon>eudicotyledons</taxon>
        <taxon>Gunneridae</taxon>
        <taxon>Pentapetalae</taxon>
        <taxon>rosids</taxon>
        <taxon>malvids</taxon>
        <taxon>Myrtales</taxon>
        <taxon>Lythraceae</taxon>
        <taxon>Trapa</taxon>
    </lineage>
</organism>
<protein>
    <recommendedName>
        <fullName evidence="1">C2 NT-type domain-containing protein</fullName>
    </recommendedName>
</protein>
<keyword evidence="3" id="KW-1185">Reference proteome</keyword>
<sequence>MAITNFYGYDSGKATAKTTKANVRNGTCKWTDPIYETTGQLQDVITKQFDAKLYKFVISMGSSRSSLLGEYETTVQELKQQSSVSKKHSEEMLLKATGCEENRVL</sequence>
<dbReference type="AlphaFoldDB" id="A0AAN7MK38"/>
<dbReference type="Pfam" id="PF10358">
    <property type="entry name" value="NT-C2"/>
    <property type="match status" value="1"/>
</dbReference>
<evidence type="ECO:0000313" key="3">
    <source>
        <dbReference type="Proteomes" id="UP001346149"/>
    </source>
</evidence>
<name>A0AAN7MK38_TRANT</name>
<dbReference type="PROSITE" id="PS51840">
    <property type="entry name" value="C2_NT"/>
    <property type="match status" value="1"/>
</dbReference>
<dbReference type="PANTHER" id="PTHR34452">
    <property type="entry name" value="MYOSIN HEAVY CHAIN-RELATED PROTEIN"/>
    <property type="match status" value="1"/>
</dbReference>
<proteinExistence type="predicted"/>
<dbReference type="PANTHER" id="PTHR34452:SF1">
    <property type="entry name" value="SPORULATION-SPECIFIC PROTEIN"/>
    <property type="match status" value="1"/>
</dbReference>
<gene>
    <name evidence="2" type="ORF">SAY86_021254</name>
</gene>
<dbReference type="Proteomes" id="UP001346149">
    <property type="component" value="Unassembled WGS sequence"/>
</dbReference>